<dbReference type="EC" id="2.3.2.31" evidence="5"/>
<name>A0AB40AIP5_DIOCR</name>
<comment type="catalytic activity">
    <reaction evidence="1">
        <text>[E2 ubiquitin-conjugating enzyme]-S-ubiquitinyl-L-cysteine + [acceptor protein]-L-lysine = [E2 ubiquitin-conjugating enzyme]-L-cysteine + [acceptor protein]-N(6)-ubiquitinyl-L-lysine.</text>
        <dbReference type="EC" id="2.3.2.31"/>
    </reaction>
</comment>
<dbReference type="SMART" id="SM00184">
    <property type="entry name" value="RING"/>
    <property type="match status" value="2"/>
</dbReference>
<keyword evidence="10" id="KW-0833">Ubl conjugation pathway</keyword>
<organism evidence="16 17">
    <name type="scientific">Dioscorea cayennensis subsp. rotundata</name>
    <name type="common">White Guinea yam</name>
    <name type="synonym">Dioscorea rotundata</name>
    <dbReference type="NCBI Taxonomy" id="55577"/>
    <lineage>
        <taxon>Eukaryota</taxon>
        <taxon>Viridiplantae</taxon>
        <taxon>Streptophyta</taxon>
        <taxon>Embryophyta</taxon>
        <taxon>Tracheophyta</taxon>
        <taxon>Spermatophyta</taxon>
        <taxon>Magnoliopsida</taxon>
        <taxon>Liliopsida</taxon>
        <taxon>Dioscoreales</taxon>
        <taxon>Dioscoreaceae</taxon>
        <taxon>Dioscorea</taxon>
    </lineage>
</organism>
<evidence type="ECO:0000256" key="12">
    <source>
        <dbReference type="PROSITE-ProRule" id="PRU00175"/>
    </source>
</evidence>
<dbReference type="GeneID" id="120250060"/>
<dbReference type="Pfam" id="PF01485">
    <property type="entry name" value="IBR"/>
    <property type="match status" value="1"/>
</dbReference>
<dbReference type="SUPFAM" id="SSF57850">
    <property type="entry name" value="RING/U-box"/>
    <property type="match status" value="1"/>
</dbReference>
<dbReference type="AlphaFoldDB" id="A0AB40AIP5"/>
<evidence type="ECO:0000256" key="13">
    <source>
        <dbReference type="SAM" id="SignalP"/>
    </source>
</evidence>
<dbReference type="GO" id="GO:0004523">
    <property type="term" value="F:RNA-DNA hybrid ribonuclease activity"/>
    <property type="evidence" value="ECO:0007669"/>
    <property type="project" value="InterPro"/>
</dbReference>
<proteinExistence type="inferred from homology"/>
<accession>A0AB40AIP5</accession>
<dbReference type="Gene3D" id="1.20.120.1750">
    <property type="match status" value="1"/>
</dbReference>
<dbReference type="GO" id="GO:0061630">
    <property type="term" value="F:ubiquitin protein ligase activity"/>
    <property type="evidence" value="ECO:0007669"/>
    <property type="project" value="UniProtKB-EC"/>
</dbReference>
<dbReference type="InterPro" id="IPR012337">
    <property type="entry name" value="RNaseH-like_sf"/>
</dbReference>
<gene>
    <name evidence="17" type="primary">LOC120250060</name>
</gene>
<evidence type="ECO:0000256" key="4">
    <source>
        <dbReference type="ARBA" id="ARBA00005884"/>
    </source>
</evidence>
<feature type="chain" id="PRO_5044302474" description="RBR-type E3 ubiquitin transferase" evidence="13">
    <location>
        <begin position="19"/>
        <end position="459"/>
    </location>
</feature>
<dbReference type="RefSeq" id="XP_039114748.1">
    <property type="nucleotide sequence ID" value="XM_039258814.1"/>
</dbReference>
<feature type="domain" description="RING-type" evidence="15">
    <location>
        <begin position="207"/>
        <end position="378"/>
    </location>
</feature>
<keyword evidence="8" id="KW-0677">Repeat</keyword>
<dbReference type="InterPro" id="IPR044066">
    <property type="entry name" value="TRIAD_supradom"/>
</dbReference>
<dbReference type="Gene3D" id="3.30.40.10">
    <property type="entry name" value="Zinc/RING finger domain, C3HC4 (zinc finger)"/>
    <property type="match status" value="1"/>
</dbReference>
<keyword evidence="9 12" id="KW-0863">Zinc-finger</keyword>
<evidence type="ECO:0000256" key="2">
    <source>
        <dbReference type="ARBA" id="ARBA00001947"/>
    </source>
</evidence>
<evidence type="ECO:0000256" key="11">
    <source>
        <dbReference type="ARBA" id="ARBA00022833"/>
    </source>
</evidence>
<evidence type="ECO:0000259" key="15">
    <source>
        <dbReference type="PROSITE" id="PS51873"/>
    </source>
</evidence>
<feature type="domain" description="RING-type" evidence="14">
    <location>
        <begin position="211"/>
        <end position="274"/>
    </location>
</feature>
<evidence type="ECO:0000256" key="8">
    <source>
        <dbReference type="ARBA" id="ARBA00022737"/>
    </source>
</evidence>
<evidence type="ECO:0000313" key="16">
    <source>
        <dbReference type="Proteomes" id="UP001515500"/>
    </source>
</evidence>
<evidence type="ECO:0000256" key="9">
    <source>
        <dbReference type="ARBA" id="ARBA00022771"/>
    </source>
</evidence>
<dbReference type="PROSITE" id="PS00518">
    <property type="entry name" value="ZF_RING_1"/>
    <property type="match status" value="1"/>
</dbReference>
<dbReference type="FunFam" id="3.30.420.10:FF:000076">
    <property type="entry name" value="RBR-type E3 ubiquitin transferase"/>
    <property type="match status" value="1"/>
</dbReference>
<sequence>MASKGMVVLLFSAQLCSPFVGWGSEEMEGGKSCELEEEFQSCCGEDEEWQDSEECLDEGFVEEIDEFSVRMFFKGVSVSKGEGLGAGVSGIGVVMERPVGGAALQVQKKLDFFVEHAVAEHLALMDGLVEALANGVQRVFAYTDSQQVYDQIAKAEILEDPLLVALGLRILEHADKLETFNLKLVPSSDLKLPLRMALEATGVYNGPFGICGMCCETKQHSETIKLNCSHQFCYDCLVMYVEDGVQTSQSPISSLMASSSSQSTTGCLECPQCHTLACVNCGAPWHYTRTCEEYYNLAAEDGEIDDPDLGQLAQSNNWRRCQQCRQLIELTDGCHHMICRCGHEFCFSCGAEYREGLQSCQCALSDEDNIEFPTNPSIDESNLWVPAVMDAYSEQERAQLALIQRFLAGGFGLSDHQPCQSPPPCSDSYMDTIKDLYQLPWLERFVSVISDSYNDEHIQ</sequence>
<evidence type="ECO:0000256" key="5">
    <source>
        <dbReference type="ARBA" id="ARBA00012251"/>
    </source>
</evidence>
<evidence type="ECO:0000256" key="6">
    <source>
        <dbReference type="ARBA" id="ARBA00022679"/>
    </source>
</evidence>
<keyword evidence="11" id="KW-0862">Zinc</keyword>
<dbReference type="PROSITE" id="PS51873">
    <property type="entry name" value="TRIAD"/>
    <property type="match status" value="1"/>
</dbReference>
<dbReference type="PROSITE" id="PS50089">
    <property type="entry name" value="ZF_RING_2"/>
    <property type="match status" value="1"/>
</dbReference>
<dbReference type="InterPro" id="IPR013083">
    <property type="entry name" value="Znf_RING/FYVE/PHD"/>
</dbReference>
<dbReference type="InterPro" id="IPR001841">
    <property type="entry name" value="Znf_RING"/>
</dbReference>
<evidence type="ECO:0000256" key="7">
    <source>
        <dbReference type="ARBA" id="ARBA00022723"/>
    </source>
</evidence>
<evidence type="ECO:0000256" key="3">
    <source>
        <dbReference type="ARBA" id="ARBA00003976"/>
    </source>
</evidence>
<dbReference type="Pfam" id="PF13456">
    <property type="entry name" value="RVT_3"/>
    <property type="match status" value="1"/>
</dbReference>
<protein>
    <recommendedName>
        <fullName evidence="5">RBR-type E3 ubiquitin transferase</fullName>
        <ecNumber evidence="5">2.3.2.31</ecNumber>
    </recommendedName>
</protein>
<keyword evidence="13" id="KW-0732">Signal</keyword>
<comment type="cofactor">
    <cofactor evidence="2">
        <name>Zn(2+)</name>
        <dbReference type="ChEBI" id="CHEBI:29105"/>
    </cofactor>
</comment>
<dbReference type="GO" id="GO:0016567">
    <property type="term" value="P:protein ubiquitination"/>
    <property type="evidence" value="ECO:0007669"/>
    <property type="project" value="InterPro"/>
</dbReference>
<comment type="function">
    <text evidence="3">Might act as an E3 ubiquitin-protein ligase, or as part of E3 complex, which accepts ubiquitin from specific E2 ubiquitin-conjugating enzymes and then transfers it to substrates.</text>
</comment>
<reference evidence="17" key="1">
    <citation type="submission" date="2025-08" db="UniProtKB">
        <authorList>
            <consortium name="RefSeq"/>
        </authorList>
    </citation>
    <scope>IDENTIFICATION</scope>
</reference>
<evidence type="ECO:0000256" key="1">
    <source>
        <dbReference type="ARBA" id="ARBA00001798"/>
    </source>
</evidence>
<feature type="signal peptide" evidence="13">
    <location>
        <begin position="1"/>
        <end position="18"/>
    </location>
</feature>
<evidence type="ECO:0000256" key="10">
    <source>
        <dbReference type="ARBA" id="ARBA00022786"/>
    </source>
</evidence>
<dbReference type="GO" id="GO:0008270">
    <property type="term" value="F:zinc ion binding"/>
    <property type="evidence" value="ECO:0007669"/>
    <property type="project" value="UniProtKB-KW"/>
</dbReference>
<keyword evidence="6" id="KW-0808">Transferase</keyword>
<dbReference type="SUPFAM" id="SSF53098">
    <property type="entry name" value="Ribonuclease H-like"/>
    <property type="match status" value="1"/>
</dbReference>
<keyword evidence="7" id="KW-0479">Metal-binding</keyword>
<dbReference type="InterPro" id="IPR031127">
    <property type="entry name" value="E3_UB_ligase_RBR"/>
</dbReference>
<dbReference type="InterPro" id="IPR017907">
    <property type="entry name" value="Znf_RING_CS"/>
</dbReference>
<dbReference type="PANTHER" id="PTHR11685">
    <property type="entry name" value="RBR FAMILY RING FINGER AND IBR DOMAIN-CONTAINING"/>
    <property type="match status" value="1"/>
</dbReference>
<dbReference type="InterPro" id="IPR036397">
    <property type="entry name" value="RNaseH_sf"/>
</dbReference>
<comment type="similarity">
    <text evidence="4">Belongs to the RBR family. Ariadne subfamily.</text>
</comment>
<dbReference type="InterPro" id="IPR002867">
    <property type="entry name" value="IBR_dom"/>
</dbReference>
<dbReference type="GO" id="GO:0003676">
    <property type="term" value="F:nucleic acid binding"/>
    <property type="evidence" value="ECO:0007669"/>
    <property type="project" value="InterPro"/>
</dbReference>
<evidence type="ECO:0000259" key="14">
    <source>
        <dbReference type="PROSITE" id="PS50089"/>
    </source>
</evidence>
<dbReference type="Gene3D" id="3.30.420.10">
    <property type="entry name" value="Ribonuclease H-like superfamily/Ribonuclease H"/>
    <property type="match status" value="1"/>
</dbReference>
<keyword evidence="16" id="KW-1185">Reference proteome</keyword>
<dbReference type="CDD" id="cd22584">
    <property type="entry name" value="Rcat_RBR_unk"/>
    <property type="match status" value="1"/>
</dbReference>
<dbReference type="InterPro" id="IPR002156">
    <property type="entry name" value="RNaseH_domain"/>
</dbReference>
<evidence type="ECO:0000313" key="17">
    <source>
        <dbReference type="RefSeq" id="XP_039114748.1"/>
    </source>
</evidence>
<dbReference type="Proteomes" id="UP001515500">
    <property type="component" value="Chromosome 19"/>
</dbReference>